<evidence type="ECO:0000259" key="2">
    <source>
        <dbReference type="Pfam" id="PF13309"/>
    </source>
</evidence>
<dbReference type="InterPro" id="IPR013559">
    <property type="entry name" value="YheO"/>
</dbReference>
<dbReference type="InterPro" id="IPR039445">
    <property type="entry name" value="DauR-like_HTH"/>
</dbReference>
<feature type="domain" description="Transcriptional regulator DauR-like HTH" evidence="2">
    <location>
        <begin position="165"/>
        <end position="225"/>
    </location>
</feature>
<organism evidence="3 4">
    <name type="scientific">Rhizobium puerariae</name>
    <dbReference type="NCBI Taxonomy" id="1585791"/>
    <lineage>
        <taxon>Bacteria</taxon>
        <taxon>Pseudomonadati</taxon>
        <taxon>Pseudomonadota</taxon>
        <taxon>Alphaproteobacteria</taxon>
        <taxon>Hyphomicrobiales</taxon>
        <taxon>Rhizobiaceae</taxon>
        <taxon>Rhizobium/Agrobacterium group</taxon>
        <taxon>Rhizobium</taxon>
    </lineage>
</organism>
<dbReference type="PANTHER" id="PTHR35568:SF1">
    <property type="entry name" value="TRANSCRIPTIONAL REGULATOR DAUR"/>
    <property type="match status" value="1"/>
</dbReference>
<dbReference type="Pfam" id="PF13309">
    <property type="entry name" value="HTH_22"/>
    <property type="match status" value="1"/>
</dbReference>
<dbReference type="PANTHER" id="PTHR35568">
    <property type="entry name" value="TRANSCRIPTIONAL REGULATOR DAUR"/>
    <property type="match status" value="1"/>
</dbReference>
<gene>
    <name evidence="3" type="ORF">ACFFP0_05660</name>
</gene>
<name>A0ABV6AG62_9HYPH</name>
<evidence type="ECO:0000313" key="3">
    <source>
        <dbReference type="EMBL" id="MFB9948325.1"/>
    </source>
</evidence>
<accession>A0ABV6AG62</accession>
<keyword evidence="4" id="KW-1185">Reference proteome</keyword>
<dbReference type="Pfam" id="PF08348">
    <property type="entry name" value="PAS_6"/>
    <property type="match status" value="1"/>
</dbReference>
<evidence type="ECO:0000259" key="1">
    <source>
        <dbReference type="Pfam" id="PF08348"/>
    </source>
</evidence>
<feature type="domain" description="YheO-like" evidence="1">
    <location>
        <begin position="20"/>
        <end position="124"/>
    </location>
</feature>
<protein>
    <submittedName>
        <fullName evidence="3">Transcriptional regulator</fullName>
    </submittedName>
</protein>
<dbReference type="EMBL" id="JBHMAA010000008">
    <property type="protein sequence ID" value="MFB9948325.1"/>
    <property type="molecule type" value="Genomic_DNA"/>
</dbReference>
<evidence type="ECO:0000313" key="4">
    <source>
        <dbReference type="Proteomes" id="UP001589692"/>
    </source>
</evidence>
<reference evidence="3 4" key="1">
    <citation type="submission" date="2024-09" db="EMBL/GenBank/DDBJ databases">
        <authorList>
            <person name="Sun Q."/>
            <person name="Mori K."/>
        </authorList>
    </citation>
    <scope>NUCLEOTIDE SEQUENCE [LARGE SCALE GENOMIC DNA]</scope>
    <source>
        <strain evidence="3 4">TBRC 4938</strain>
    </source>
</reference>
<dbReference type="Proteomes" id="UP001589692">
    <property type="component" value="Unassembled WGS sequence"/>
</dbReference>
<comment type="caution">
    <text evidence="3">The sequence shown here is derived from an EMBL/GenBank/DDBJ whole genome shotgun (WGS) entry which is preliminary data.</text>
</comment>
<dbReference type="InterPro" id="IPR039446">
    <property type="entry name" value="DauR-like"/>
</dbReference>
<sequence>MLAAPQVTEPYELHPSLALAAAMVDGLAATFGPRSEVLVHDLSRAPNSIVALAGSLTGRKVGGPTTDFLLGKIRRGDFTDSLNYMSTTEDGRTIRASTMFIREGEKVLGCLCVNLDVTEWRHLSAFAEWQLSGVYARAVDLPQLLPPAAGSGEESYPGDVDALRKQLVARAIEEIGVPPDMMHRKHKIAVVERLEREGFFILRESVQQLASALSVTRHSVYNYLNEVRSSGNSVSDSQSTERS</sequence>
<dbReference type="RefSeq" id="WP_377257500.1">
    <property type="nucleotide sequence ID" value="NZ_JBHMAA010000008.1"/>
</dbReference>
<proteinExistence type="predicted"/>